<dbReference type="PROSITE" id="PS51257">
    <property type="entry name" value="PROKAR_LIPOPROTEIN"/>
    <property type="match status" value="1"/>
</dbReference>
<name>A0AAD9J6Z9_9ANNE</name>
<keyword evidence="3" id="KW-1185">Reference proteome</keyword>
<keyword evidence="1" id="KW-0472">Membrane</keyword>
<gene>
    <name evidence="2" type="ORF">LSH36_544g04014</name>
</gene>
<dbReference type="AlphaFoldDB" id="A0AAD9J6Z9"/>
<keyword evidence="1" id="KW-0812">Transmembrane</keyword>
<organism evidence="2 3">
    <name type="scientific">Paralvinella palmiformis</name>
    <dbReference type="NCBI Taxonomy" id="53620"/>
    <lineage>
        <taxon>Eukaryota</taxon>
        <taxon>Metazoa</taxon>
        <taxon>Spiralia</taxon>
        <taxon>Lophotrochozoa</taxon>
        <taxon>Annelida</taxon>
        <taxon>Polychaeta</taxon>
        <taxon>Sedentaria</taxon>
        <taxon>Canalipalpata</taxon>
        <taxon>Terebellida</taxon>
        <taxon>Terebelliformia</taxon>
        <taxon>Alvinellidae</taxon>
        <taxon>Paralvinella</taxon>
    </lineage>
</organism>
<feature type="transmembrane region" description="Helical" evidence="1">
    <location>
        <begin position="35"/>
        <end position="52"/>
    </location>
</feature>
<protein>
    <submittedName>
        <fullName evidence="2">Uncharacterized protein</fullName>
    </submittedName>
</protein>
<evidence type="ECO:0000313" key="2">
    <source>
        <dbReference type="EMBL" id="KAK2147618.1"/>
    </source>
</evidence>
<dbReference type="Proteomes" id="UP001208570">
    <property type="component" value="Unassembled WGS sequence"/>
</dbReference>
<keyword evidence="1" id="KW-1133">Transmembrane helix</keyword>
<evidence type="ECO:0000256" key="1">
    <source>
        <dbReference type="SAM" id="Phobius"/>
    </source>
</evidence>
<sequence>MSQDRYGHQVFRGTSLMTSSIASCLRRHDGLGYEVVFWICVTFSLSWFVYTFDGVSVKLVITAKGEPITEIPGPSLDRQVRYNSSTGRENVTDVEEVYVEPELARHDVVRESKRRLAGIV</sequence>
<dbReference type="EMBL" id="JAODUP010000544">
    <property type="protein sequence ID" value="KAK2147618.1"/>
    <property type="molecule type" value="Genomic_DNA"/>
</dbReference>
<evidence type="ECO:0000313" key="3">
    <source>
        <dbReference type="Proteomes" id="UP001208570"/>
    </source>
</evidence>
<reference evidence="2" key="1">
    <citation type="journal article" date="2023" name="Mol. Biol. Evol.">
        <title>Third-Generation Sequencing Reveals the Adaptive Role of the Epigenome in Three Deep-Sea Polychaetes.</title>
        <authorList>
            <person name="Perez M."/>
            <person name="Aroh O."/>
            <person name="Sun Y."/>
            <person name="Lan Y."/>
            <person name="Juniper S.K."/>
            <person name="Young C.R."/>
            <person name="Angers B."/>
            <person name="Qian P.Y."/>
        </authorList>
    </citation>
    <scope>NUCLEOTIDE SEQUENCE</scope>
    <source>
        <strain evidence="2">P08H-3</strain>
    </source>
</reference>
<proteinExistence type="predicted"/>
<comment type="caution">
    <text evidence="2">The sequence shown here is derived from an EMBL/GenBank/DDBJ whole genome shotgun (WGS) entry which is preliminary data.</text>
</comment>
<accession>A0AAD9J6Z9</accession>